<evidence type="ECO:0000256" key="4">
    <source>
        <dbReference type="ARBA" id="ARBA00023136"/>
    </source>
</evidence>
<keyword evidence="2 5" id="KW-0812">Transmembrane</keyword>
<proteinExistence type="predicted"/>
<comment type="caution">
    <text evidence="7">The sequence shown here is derived from an EMBL/GenBank/DDBJ whole genome shotgun (WGS) entry which is preliminary data.</text>
</comment>
<sequence length="455" mass="51499">MSVPVDTERRLFTPIAFTFPYMIILLLGLKIESARYITFLTVLIFISAFFYFRQEKHFTIQPKYFFLLLFFAGYLLLGLANGSMLQIIKNISMVFVLMAPFFLFDWLFAEKNKKHLYKNTKAVLWVISPVLVYTIISTFYYLNKNPYLARYMATYDSDAASVVGLPIAIGGGYALIYGIIVLVPLFIYLGKISKGSFRTAVLFFSGAVILLAFIVKAGFATAFLVAVIAGISSLVIYGQQRAIFWFFAVIGILYSFLFMSSAFIIQVIYGLRSLLPDHSIIGTRLEEIIPILNGTSGNSSFSVRIDKLNESISAFLDHPLIGIGPKYGFDYTAVAAHTGFHTEWIDLLSQYGLLLGIPLMIFIFTTFVQLLKIFQDTMYSPLIKLSTLTLLCIGFLNPILNTSAFLIAFVFIPSLLVQHSLRQEYKEKVYSDILLNENKTSDNRMNKEPKVFLLR</sequence>
<evidence type="ECO:0000256" key="2">
    <source>
        <dbReference type="ARBA" id="ARBA00022692"/>
    </source>
</evidence>
<organism evidence="7 8">
    <name type="scientific">Jeotgalibacillus haloalkalitolerans</name>
    <dbReference type="NCBI Taxonomy" id="3104292"/>
    <lineage>
        <taxon>Bacteria</taxon>
        <taxon>Bacillati</taxon>
        <taxon>Bacillota</taxon>
        <taxon>Bacilli</taxon>
        <taxon>Bacillales</taxon>
        <taxon>Caryophanaceae</taxon>
        <taxon>Jeotgalibacillus</taxon>
    </lineage>
</organism>
<dbReference type="PANTHER" id="PTHR37422:SF13">
    <property type="entry name" value="LIPOPOLYSACCHARIDE BIOSYNTHESIS PROTEIN PA4999-RELATED"/>
    <property type="match status" value="1"/>
</dbReference>
<evidence type="ECO:0000313" key="8">
    <source>
        <dbReference type="Proteomes" id="UP001292084"/>
    </source>
</evidence>
<evidence type="ECO:0000256" key="5">
    <source>
        <dbReference type="SAM" id="Phobius"/>
    </source>
</evidence>
<comment type="subcellular location">
    <subcellularLocation>
        <location evidence="1">Membrane</location>
        <topology evidence="1">Multi-pass membrane protein</topology>
    </subcellularLocation>
</comment>
<keyword evidence="4 5" id="KW-0472">Membrane</keyword>
<feature type="transmembrane region" description="Helical" evidence="5">
    <location>
        <begin position="162"/>
        <end position="189"/>
    </location>
</feature>
<feature type="transmembrane region" description="Helical" evidence="5">
    <location>
        <begin position="122"/>
        <end position="142"/>
    </location>
</feature>
<dbReference type="RefSeq" id="WP_322419939.1">
    <property type="nucleotide sequence ID" value="NZ_JAXQNN010000001.1"/>
</dbReference>
<feature type="transmembrane region" description="Helical" evidence="5">
    <location>
        <begin position="35"/>
        <end position="52"/>
    </location>
</feature>
<keyword evidence="8" id="KW-1185">Reference proteome</keyword>
<evidence type="ECO:0000256" key="3">
    <source>
        <dbReference type="ARBA" id="ARBA00022989"/>
    </source>
</evidence>
<feature type="transmembrane region" description="Helical" evidence="5">
    <location>
        <begin position="351"/>
        <end position="371"/>
    </location>
</feature>
<evidence type="ECO:0000256" key="1">
    <source>
        <dbReference type="ARBA" id="ARBA00004141"/>
    </source>
</evidence>
<name>A0ABU5KJK8_9BACL</name>
<feature type="domain" description="O-antigen ligase-related" evidence="6">
    <location>
        <begin position="207"/>
        <end position="357"/>
    </location>
</feature>
<dbReference type="InterPro" id="IPR051533">
    <property type="entry name" value="WaaL-like"/>
</dbReference>
<feature type="transmembrane region" description="Helical" evidence="5">
    <location>
        <begin position="12"/>
        <end position="29"/>
    </location>
</feature>
<dbReference type="PANTHER" id="PTHR37422">
    <property type="entry name" value="TEICHURONIC ACID BIOSYNTHESIS PROTEIN TUAE"/>
    <property type="match status" value="1"/>
</dbReference>
<feature type="transmembrane region" description="Helical" evidence="5">
    <location>
        <begin position="220"/>
        <end position="237"/>
    </location>
</feature>
<gene>
    <name evidence="7" type="ORF">UFB30_01695</name>
</gene>
<evidence type="ECO:0000313" key="7">
    <source>
        <dbReference type="EMBL" id="MDZ5710910.1"/>
    </source>
</evidence>
<accession>A0ABU5KJK8</accession>
<dbReference type="Proteomes" id="UP001292084">
    <property type="component" value="Unassembled WGS sequence"/>
</dbReference>
<feature type="transmembrane region" description="Helical" evidence="5">
    <location>
        <begin position="196"/>
        <end position="214"/>
    </location>
</feature>
<feature type="transmembrane region" description="Helical" evidence="5">
    <location>
        <begin position="91"/>
        <end position="110"/>
    </location>
</feature>
<protein>
    <submittedName>
        <fullName evidence="7">O-antigen ligase family protein</fullName>
    </submittedName>
</protein>
<feature type="transmembrane region" description="Helical" evidence="5">
    <location>
        <begin position="244"/>
        <end position="269"/>
    </location>
</feature>
<keyword evidence="3 5" id="KW-1133">Transmembrane helix</keyword>
<dbReference type="EMBL" id="JAXQNN010000001">
    <property type="protein sequence ID" value="MDZ5710910.1"/>
    <property type="molecule type" value="Genomic_DNA"/>
</dbReference>
<dbReference type="InterPro" id="IPR007016">
    <property type="entry name" value="O-antigen_ligase-rel_domated"/>
</dbReference>
<keyword evidence="7" id="KW-0436">Ligase</keyword>
<feature type="transmembrane region" description="Helical" evidence="5">
    <location>
        <begin position="64"/>
        <end position="85"/>
    </location>
</feature>
<dbReference type="Pfam" id="PF04932">
    <property type="entry name" value="Wzy_C"/>
    <property type="match status" value="1"/>
</dbReference>
<reference evidence="7 8" key="1">
    <citation type="submission" date="2023-12" db="EMBL/GenBank/DDBJ databases">
        <title>Jeotgalibacillus haloalkaliphilus sp. nov., a novel salt-tolerant bacteria, isolated from the estuary of the Fenhe River into the Yellow River.</title>
        <authorList>
            <person name="Li Y."/>
        </authorList>
    </citation>
    <scope>NUCLEOTIDE SEQUENCE [LARGE SCALE GENOMIC DNA]</scope>
    <source>
        <strain evidence="7 8">HH7-29</strain>
    </source>
</reference>
<dbReference type="GO" id="GO:0016874">
    <property type="term" value="F:ligase activity"/>
    <property type="evidence" value="ECO:0007669"/>
    <property type="project" value="UniProtKB-KW"/>
</dbReference>
<evidence type="ECO:0000259" key="6">
    <source>
        <dbReference type="Pfam" id="PF04932"/>
    </source>
</evidence>